<reference evidence="2" key="1">
    <citation type="journal article" date="2019" name="Int. J. Syst. Evol. Microbiol.">
        <title>The Global Catalogue of Microorganisms (GCM) 10K type strain sequencing project: providing services to taxonomists for standard genome sequencing and annotation.</title>
        <authorList>
            <consortium name="The Broad Institute Genomics Platform"/>
            <consortium name="The Broad Institute Genome Sequencing Center for Infectious Disease"/>
            <person name="Wu L."/>
            <person name="Ma J."/>
        </authorList>
    </citation>
    <scope>NUCLEOTIDE SEQUENCE [LARGE SCALE GENOMIC DNA]</scope>
    <source>
        <strain evidence="2">CGMCC 1.15053</strain>
    </source>
</reference>
<name>A0ABW1DL48_9DEIO</name>
<gene>
    <name evidence="1" type="ORF">ACFPQ6_13715</name>
</gene>
<keyword evidence="2" id="KW-1185">Reference proteome</keyword>
<dbReference type="Proteomes" id="UP001595979">
    <property type="component" value="Unassembled WGS sequence"/>
</dbReference>
<dbReference type="EMBL" id="JBHSOH010000020">
    <property type="protein sequence ID" value="MFC5849365.1"/>
    <property type="molecule type" value="Genomic_DNA"/>
</dbReference>
<protein>
    <submittedName>
        <fullName evidence="1">Uncharacterized protein</fullName>
    </submittedName>
</protein>
<comment type="caution">
    <text evidence="1">The sequence shown here is derived from an EMBL/GenBank/DDBJ whole genome shotgun (WGS) entry which is preliminary data.</text>
</comment>
<organism evidence="1 2">
    <name type="scientific">Deinococcus petrolearius</name>
    <dbReference type="NCBI Taxonomy" id="1751295"/>
    <lineage>
        <taxon>Bacteria</taxon>
        <taxon>Thermotogati</taxon>
        <taxon>Deinococcota</taxon>
        <taxon>Deinococci</taxon>
        <taxon>Deinococcales</taxon>
        <taxon>Deinococcaceae</taxon>
        <taxon>Deinococcus</taxon>
    </lineage>
</organism>
<sequence>MTTPDTAALYTELLRHAAQQPGPHAGLFAQAATWTPEGGSLSASNNGVTCAVLRPPGDPFGEITTASYGLDVTGEDGTETRYTCVGGAWTAHRSVPGTAYAPSAAPGLRTAIAFKNHLPHAEAVASREQIGSPAHRAIRRAQLDGNDALAASFAAHAHALKNASGDAERHYHQGACHALALALVLKDSHPALMHEYVELASRALYEAATGEAMPGAEVRPVVRSM</sequence>
<dbReference type="RefSeq" id="WP_380050459.1">
    <property type="nucleotide sequence ID" value="NZ_JBHSOH010000020.1"/>
</dbReference>
<accession>A0ABW1DL48</accession>
<evidence type="ECO:0000313" key="2">
    <source>
        <dbReference type="Proteomes" id="UP001595979"/>
    </source>
</evidence>
<proteinExistence type="predicted"/>
<evidence type="ECO:0000313" key="1">
    <source>
        <dbReference type="EMBL" id="MFC5849365.1"/>
    </source>
</evidence>